<keyword evidence="1" id="KW-0175">Coiled coil</keyword>
<dbReference type="Proteomes" id="UP000187209">
    <property type="component" value="Unassembled WGS sequence"/>
</dbReference>
<feature type="coiled-coil region" evidence="1">
    <location>
        <begin position="322"/>
        <end position="349"/>
    </location>
</feature>
<evidence type="ECO:0000256" key="1">
    <source>
        <dbReference type="SAM" id="Coils"/>
    </source>
</evidence>
<accession>A0A1R2CWA3</accession>
<keyword evidence="3" id="KW-1185">Reference proteome</keyword>
<comment type="caution">
    <text evidence="2">The sequence shown here is derived from an EMBL/GenBank/DDBJ whole genome shotgun (WGS) entry which is preliminary data.</text>
</comment>
<feature type="coiled-coil region" evidence="1">
    <location>
        <begin position="105"/>
        <end position="139"/>
    </location>
</feature>
<proteinExistence type="predicted"/>
<name>A0A1R2CWA3_9CILI</name>
<protein>
    <submittedName>
        <fullName evidence="2">Uncharacterized protein</fullName>
    </submittedName>
</protein>
<organism evidence="2 3">
    <name type="scientific">Stentor coeruleus</name>
    <dbReference type="NCBI Taxonomy" id="5963"/>
    <lineage>
        <taxon>Eukaryota</taxon>
        <taxon>Sar</taxon>
        <taxon>Alveolata</taxon>
        <taxon>Ciliophora</taxon>
        <taxon>Postciliodesmatophora</taxon>
        <taxon>Heterotrichea</taxon>
        <taxon>Heterotrichida</taxon>
        <taxon>Stentoridae</taxon>
        <taxon>Stentor</taxon>
    </lineage>
</organism>
<dbReference type="AlphaFoldDB" id="A0A1R2CWA3"/>
<evidence type="ECO:0000313" key="3">
    <source>
        <dbReference type="Proteomes" id="UP000187209"/>
    </source>
</evidence>
<dbReference type="EMBL" id="MPUH01000046">
    <property type="protein sequence ID" value="OMJ93251.1"/>
    <property type="molecule type" value="Genomic_DNA"/>
</dbReference>
<reference evidence="2 3" key="1">
    <citation type="submission" date="2016-11" db="EMBL/GenBank/DDBJ databases">
        <title>The macronuclear genome of Stentor coeruleus: a giant cell with tiny introns.</title>
        <authorList>
            <person name="Slabodnick M."/>
            <person name="Ruby J.G."/>
            <person name="Reiff S.B."/>
            <person name="Swart E.C."/>
            <person name="Gosai S."/>
            <person name="Prabakaran S."/>
            <person name="Witkowska E."/>
            <person name="Larue G.E."/>
            <person name="Fisher S."/>
            <person name="Freeman R.M."/>
            <person name="Gunawardena J."/>
            <person name="Chu W."/>
            <person name="Stover N.A."/>
            <person name="Gregory B.D."/>
            <person name="Nowacki M."/>
            <person name="Derisi J."/>
            <person name="Roy S.W."/>
            <person name="Marshall W.F."/>
            <person name="Sood P."/>
        </authorList>
    </citation>
    <scope>NUCLEOTIDE SEQUENCE [LARGE SCALE GENOMIC DNA]</scope>
    <source>
        <strain evidence="2">WM001</strain>
    </source>
</reference>
<evidence type="ECO:0000313" key="2">
    <source>
        <dbReference type="EMBL" id="OMJ93251.1"/>
    </source>
</evidence>
<sequence length="504" mass="59547">MKTRPTSANPTKRKSVTISNAVHAFAAKRDLNVMLSPDAAGKFLDNSLFKLTETTAPDHKTILSTQISQELHMLKGFTNVTQLSKTNANWKINKLNVEIEQVKSAEAYGKKIPQLLQRIEELNENIIKTKQKQEEKLADREVYYHIEKRLITTKIHMDMKTHYLQEKLNIKGMVLKTELEKSLKIRESRCRSARMYRNYDKTAEFFNKHKQVLREKFSKETELISNIELMRKEKEKRHLEICEDVDNEETIRRFKGLRERIMLYRMFYMLLSNKLKENIAKFGTIELAFRKIRSITGLHDINDVVEKFLTKENSYHELMNMILQNKDVKETLQKRNNNLENKILNYTISEKPSVKSEVVKDLLSQIAHFTYRNNYEKERNAMMNTVKFQIHTWVKKTIRKFKPEIRFHDETLGDLMKILKNIVQGMLKNLQTQPDMKILKQITANQVNEPKKGQKLSYIEKIQFMSKEKEHSLSFSELNYVEVVTDSKKKNLFAPLLEKALRKK</sequence>
<gene>
    <name evidence="2" type="ORF">SteCoe_3831</name>
</gene>